<dbReference type="SUPFAM" id="SSF143011">
    <property type="entry name" value="RelE-like"/>
    <property type="match status" value="1"/>
</dbReference>
<dbReference type="AlphaFoldDB" id="A0A081BL83"/>
<dbReference type="Pfam" id="PF15781">
    <property type="entry name" value="ParE-like_toxin"/>
    <property type="match status" value="1"/>
</dbReference>
<evidence type="ECO:0000313" key="1">
    <source>
        <dbReference type="EMBL" id="GAK51149.1"/>
    </source>
</evidence>
<dbReference type="HOGENOM" id="CLU_2931880_0_0_0"/>
<name>A0A081BL83_9BACT</name>
<proteinExistence type="predicted"/>
<protein>
    <submittedName>
        <fullName evidence="1">Uncharacterized protein</fullName>
    </submittedName>
</protein>
<dbReference type="InterPro" id="IPR031552">
    <property type="entry name" value="ParE-like_toxin"/>
</dbReference>
<evidence type="ECO:0000313" key="2">
    <source>
        <dbReference type="Proteomes" id="UP000030700"/>
    </source>
</evidence>
<keyword evidence="2" id="KW-1185">Reference proteome</keyword>
<dbReference type="Proteomes" id="UP000030700">
    <property type="component" value="Unassembled WGS sequence"/>
</dbReference>
<sequence>MYRDEYHPQVKHDVKKLPAQLRELIQTQHIPTLLAHPEEGEGLVGDLKGIWSYHFSFTSQ</sequence>
<dbReference type="EMBL" id="DF820457">
    <property type="protein sequence ID" value="GAK51149.1"/>
    <property type="molecule type" value="Genomic_DNA"/>
</dbReference>
<dbReference type="Gene3D" id="3.30.2310.20">
    <property type="entry name" value="RelE-like"/>
    <property type="match status" value="1"/>
</dbReference>
<reference evidence="1 2" key="1">
    <citation type="journal article" date="2015" name="PeerJ">
        <title>First genomic representation of candidate bacterial phylum KSB3 points to enhanced environmental sensing as a trigger of wastewater bulking.</title>
        <authorList>
            <person name="Sekiguchi Y."/>
            <person name="Ohashi A."/>
            <person name="Parks D.H."/>
            <person name="Yamauchi T."/>
            <person name="Tyson G.W."/>
            <person name="Hugenholtz P."/>
        </authorList>
    </citation>
    <scope>NUCLEOTIDE SEQUENCE [LARGE SCALE GENOMIC DNA]</scope>
</reference>
<gene>
    <name evidence="1" type="ORF">U14_02391</name>
</gene>
<accession>A0A081BL83</accession>
<dbReference type="InterPro" id="IPR035093">
    <property type="entry name" value="RelE/ParE_toxin_dom_sf"/>
</dbReference>
<organism evidence="1 2">
    <name type="scientific">Candidatus Moduliflexus flocculans</name>
    <dbReference type="NCBI Taxonomy" id="1499966"/>
    <lineage>
        <taxon>Bacteria</taxon>
        <taxon>Candidatus Moduliflexota</taxon>
        <taxon>Candidatus Moduliflexia</taxon>
        <taxon>Candidatus Moduliflexales</taxon>
        <taxon>Candidatus Moduliflexaceae</taxon>
    </lineage>
</organism>